<dbReference type="Proteomes" id="UP000191285">
    <property type="component" value="Unassembled WGS sequence"/>
</dbReference>
<name>A0A1V6T5A0_9EURO</name>
<protein>
    <submittedName>
        <fullName evidence="2">Uncharacterized protein</fullName>
    </submittedName>
</protein>
<evidence type="ECO:0000313" key="3">
    <source>
        <dbReference type="Proteomes" id="UP000191285"/>
    </source>
</evidence>
<evidence type="ECO:0000313" key="2">
    <source>
        <dbReference type="EMBL" id="OQE21099.1"/>
    </source>
</evidence>
<sequence>MTAQNMKTMAEGPNTGNRSWASAPFSHRRQISLRAFELYDCPDEHTSQPQIPIRRVDLWSMHNYTSSTLQAYFEKQCTSTSRRKVPSLSRQVRHPYDGLSDKAAKAESTTHSNPESDLFLFHCCAIKSTPKLIQSFVRRGPSIQFARPNGYFSRTPAVYWTNSLDFAFAWGVFRATGKWRNPRPDEHFECIIFVSKVNLAETQTPNGMYLINVPECAEMEQKLVDWCHGNMMAYTDPTLTSDRARLPPPLSTKADWSIIGSRIPRHTMDGMKNQEVNPQELPALGQMDLESTWMYAACDEASSVALAKGGIEILHVVSSPRESNVGRLKL</sequence>
<accession>A0A1V6T5A0</accession>
<dbReference type="AlphaFoldDB" id="A0A1V6T5A0"/>
<organism evidence="2 3">
    <name type="scientific">Penicillium steckii</name>
    <dbReference type="NCBI Taxonomy" id="303698"/>
    <lineage>
        <taxon>Eukaryota</taxon>
        <taxon>Fungi</taxon>
        <taxon>Dikarya</taxon>
        <taxon>Ascomycota</taxon>
        <taxon>Pezizomycotina</taxon>
        <taxon>Eurotiomycetes</taxon>
        <taxon>Eurotiomycetidae</taxon>
        <taxon>Eurotiales</taxon>
        <taxon>Aspergillaceae</taxon>
        <taxon>Penicillium</taxon>
    </lineage>
</organism>
<comment type="caution">
    <text evidence="2">The sequence shown here is derived from an EMBL/GenBank/DDBJ whole genome shotgun (WGS) entry which is preliminary data.</text>
</comment>
<dbReference type="OrthoDB" id="3718975at2759"/>
<dbReference type="EMBL" id="MLKD01000012">
    <property type="protein sequence ID" value="OQE21099.1"/>
    <property type="molecule type" value="Genomic_DNA"/>
</dbReference>
<feature type="region of interest" description="Disordered" evidence="1">
    <location>
        <begin position="1"/>
        <end position="23"/>
    </location>
</feature>
<keyword evidence="3" id="KW-1185">Reference proteome</keyword>
<gene>
    <name evidence="2" type="ORF">PENSTE_c012G05188</name>
</gene>
<evidence type="ECO:0000256" key="1">
    <source>
        <dbReference type="SAM" id="MobiDB-lite"/>
    </source>
</evidence>
<proteinExistence type="predicted"/>
<reference evidence="3" key="1">
    <citation type="journal article" date="2017" name="Nat. Microbiol.">
        <title>Global analysis of biosynthetic gene clusters reveals vast potential of secondary metabolite production in Penicillium species.</title>
        <authorList>
            <person name="Nielsen J.C."/>
            <person name="Grijseels S."/>
            <person name="Prigent S."/>
            <person name="Ji B."/>
            <person name="Dainat J."/>
            <person name="Nielsen K.F."/>
            <person name="Frisvad J.C."/>
            <person name="Workman M."/>
            <person name="Nielsen J."/>
        </authorList>
    </citation>
    <scope>NUCLEOTIDE SEQUENCE [LARGE SCALE GENOMIC DNA]</scope>
    <source>
        <strain evidence="3">IBT 24891</strain>
    </source>
</reference>